<sequence>TMVKFLLLALAFGLAHAYAELQGKWKTTAAAADNVEKIEKGGNLRLYVREVTCNHDCTEMYITFYVNLNGQCSKTTVTGYKQEDGTYKTQFEGDNVFQPVYATSKNIVFTGKNTDRAGKETKLIFVLGKGGSLNEEENEKLEEFTEKEGIPKENIRDVLATDTCPK</sequence>
<dbReference type="SUPFAM" id="SSF50814">
    <property type="entry name" value="Lipocalins"/>
    <property type="match status" value="1"/>
</dbReference>
<feature type="chain" id="PRO_5034390751" evidence="5">
    <location>
        <begin position="18"/>
        <end position="166"/>
    </location>
</feature>
<feature type="domain" description="Lipocalin/cytosolic fatty-acid binding" evidence="6">
    <location>
        <begin position="22"/>
        <end position="161"/>
    </location>
</feature>
<evidence type="ECO:0000256" key="2">
    <source>
        <dbReference type="ARBA" id="ARBA00006889"/>
    </source>
</evidence>
<dbReference type="GeneTree" id="ENSGT01050000244868"/>
<evidence type="ECO:0000259" key="6">
    <source>
        <dbReference type="Pfam" id="PF00061"/>
    </source>
</evidence>
<keyword evidence="5" id="KW-0732">Signal</keyword>
<dbReference type="Gene3D" id="2.40.128.20">
    <property type="match status" value="1"/>
</dbReference>
<dbReference type="Pfam" id="PF00061">
    <property type="entry name" value="Lipocalin"/>
    <property type="match status" value="1"/>
</dbReference>
<dbReference type="Ensembl" id="ENSPEMT00000032820.2">
    <property type="protein sequence ID" value="ENSPEMP00000028399.1"/>
    <property type="gene ID" value="ENSPEMG00000023943.2"/>
</dbReference>
<dbReference type="InterPro" id="IPR012674">
    <property type="entry name" value="Calycin"/>
</dbReference>
<evidence type="ECO:0000313" key="8">
    <source>
        <dbReference type="Proteomes" id="UP000694547"/>
    </source>
</evidence>
<dbReference type="PANTHER" id="PTHR11430">
    <property type="entry name" value="LIPOCALIN"/>
    <property type="match status" value="1"/>
</dbReference>
<evidence type="ECO:0000256" key="5">
    <source>
        <dbReference type="SAM" id="SignalP"/>
    </source>
</evidence>
<accession>A0A8C8UFD8</accession>
<dbReference type="InterPro" id="IPR002448">
    <property type="entry name" value="OBP-like"/>
</dbReference>
<keyword evidence="4" id="KW-1015">Disulfide bond</keyword>
<keyword evidence="3" id="KW-0964">Secreted</keyword>
<dbReference type="GO" id="GO:0005549">
    <property type="term" value="F:odorant binding"/>
    <property type="evidence" value="ECO:0007669"/>
    <property type="project" value="TreeGrafter"/>
</dbReference>
<dbReference type="InterPro" id="IPR000566">
    <property type="entry name" value="Lipocln_cytosolic_FA-bd_dom"/>
</dbReference>
<dbReference type="PRINTS" id="PR01173">
    <property type="entry name" value="ODORANTBNDNG"/>
</dbReference>
<reference evidence="7 8" key="1">
    <citation type="submission" date="2018-10" db="EMBL/GenBank/DDBJ databases">
        <title>Improved assembly of the deer mouse Peromyscus maniculatus genome.</title>
        <authorList>
            <person name="Lassance J.-M."/>
            <person name="Hoekstra H.E."/>
        </authorList>
    </citation>
    <scope>NUCLEOTIDE SEQUENCE [LARGE SCALE GENOMIC DNA]</scope>
</reference>
<dbReference type="Proteomes" id="UP000694547">
    <property type="component" value="Chromosome X"/>
</dbReference>
<proteinExistence type="inferred from homology"/>
<protein>
    <submittedName>
        <fullName evidence="7">Aphrodisin-like</fullName>
    </submittedName>
</protein>
<organism evidence="7 8">
    <name type="scientific">Peromyscus maniculatus bairdii</name>
    <name type="common">Prairie deer mouse</name>
    <dbReference type="NCBI Taxonomy" id="230844"/>
    <lineage>
        <taxon>Eukaryota</taxon>
        <taxon>Metazoa</taxon>
        <taxon>Chordata</taxon>
        <taxon>Craniata</taxon>
        <taxon>Vertebrata</taxon>
        <taxon>Euteleostomi</taxon>
        <taxon>Mammalia</taxon>
        <taxon>Eutheria</taxon>
        <taxon>Euarchontoglires</taxon>
        <taxon>Glires</taxon>
        <taxon>Rodentia</taxon>
        <taxon>Myomorpha</taxon>
        <taxon>Muroidea</taxon>
        <taxon>Cricetidae</taxon>
        <taxon>Neotominae</taxon>
        <taxon>Peromyscus</taxon>
    </lineage>
</organism>
<reference evidence="7" key="2">
    <citation type="submission" date="2025-08" db="UniProtKB">
        <authorList>
            <consortium name="Ensembl"/>
        </authorList>
    </citation>
    <scope>IDENTIFICATION</scope>
</reference>
<dbReference type="PANTHER" id="PTHR11430:SF65">
    <property type="entry name" value="ODORANT-BINDING PROTEIN 1A-RELATED"/>
    <property type="match status" value="1"/>
</dbReference>
<evidence type="ECO:0000256" key="3">
    <source>
        <dbReference type="ARBA" id="ARBA00022525"/>
    </source>
</evidence>
<dbReference type="AlphaFoldDB" id="A0A8C8UFD8"/>
<dbReference type="GO" id="GO:0005615">
    <property type="term" value="C:extracellular space"/>
    <property type="evidence" value="ECO:0007669"/>
    <property type="project" value="TreeGrafter"/>
</dbReference>
<name>A0A8C8UFD8_PERMB</name>
<evidence type="ECO:0000256" key="1">
    <source>
        <dbReference type="ARBA" id="ARBA00004613"/>
    </source>
</evidence>
<reference evidence="7" key="3">
    <citation type="submission" date="2025-09" db="UniProtKB">
        <authorList>
            <consortium name="Ensembl"/>
        </authorList>
    </citation>
    <scope>IDENTIFICATION</scope>
</reference>
<evidence type="ECO:0000313" key="7">
    <source>
        <dbReference type="Ensembl" id="ENSPEMP00000028399.1"/>
    </source>
</evidence>
<feature type="signal peptide" evidence="5">
    <location>
        <begin position="1"/>
        <end position="17"/>
    </location>
</feature>
<comment type="similarity">
    <text evidence="2">Belongs to the calycin superfamily. Lipocalin family.</text>
</comment>
<keyword evidence="8" id="KW-1185">Reference proteome</keyword>
<evidence type="ECO:0000256" key="4">
    <source>
        <dbReference type="ARBA" id="ARBA00023157"/>
    </source>
</evidence>
<comment type="subcellular location">
    <subcellularLocation>
        <location evidence="1">Secreted</location>
    </subcellularLocation>
</comment>
<dbReference type="InterPro" id="IPR002345">
    <property type="entry name" value="Lipocalin"/>
</dbReference>
<dbReference type="GO" id="GO:0036094">
    <property type="term" value="F:small molecule binding"/>
    <property type="evidence" value="ECO:0007669"/>
    <property type="project" value="InterPro"/>
</dbReference>